<accession>A0ABU9XPY0</accession>
<feature type="signal peptide" evidence="1">
    <location>
        <begin position="1"/>
        <end position="25"/>
    </location>
</feature>
<keyword evidence="1" id="KW-0732">Signal</keyword>
<evidence type="ECO:0000313" key="2">
    <source>
        <dbReference type="EMBL" id="MEN2785874.1"/>
    </source>
</evidence>
<comment type="caution">
    <text evidence="2">The sequence shown here is derived from an EMBL/GenBank/DDBJ whole genome shotgun (WGS) entry which is preliminary data.</text>
</comment>
<keyword evidence="3" id="KW-1185">Reference proteome</keyword>
<evidence type="ECO:0000256" key="1">
    <source>
        <dbReference type="SAM" id="SignalP"/>
    </source>
</evidence>
<feature type="chain" id="PRO_5046513508" description="DUF3617 family protein" evidence="1">
    <location>
        <begin position="26"/>
        <end position="137"/>
    </location>
</feature>
<proteinExistence type="predicted"/>
<name>A0ABU9XPY0_9SPHN</name>
<dbReference type="Proteomes" id="UP001404104">
    <property type="component" value="Unassembled WGS sequence"/>
</dbReference>
<sequence length="137" mass="14832">MRYRQAMMGLLFVAVVGGAASAAQAPRVAALDALQPGRWVLKEKDGTSRSLCIADPRNVMQIQHGTAQCSRFVIANDPRSATVHYTCPGAGHGRSMIHVEGRTQFSLRTQGILEGAPFETEYEGHHVGFCHQTGAVR</sequence>
<dbReference type="EMBL" id="JBDIMF010000001">
    <property type="protein sequence ID" value="MEN2785874.1"/>
    <property type="molecule type" value="Genomic_DNA"/>
</dbReference>
<organism evidence="2 3">
    <name type="scientific">Sphingomonas qilianensis</name>
    <dbReference type="NCBI Taxonomy" id="1736690"/>
    <lineage>
        <taxon>Bacteria</taxon>
        <taxon>Pseudomonadati</taxon>
        <taxon>Pseudomonadota</taxon>
        <taxon>Alphaproteobacteria</taxon>
        <taxon>Sphingomonadales</taxon>
        <taxon>Sphingomonadaceae</taxon>
        <taxon>Sphingomonas</taxon>
    </lineage>
</organism>
<gene>
    <name evidence="2" type="ORF">ABC969_05495</name>
</gene>
<dbReference type="RefSeq" id="WP_345863515.1">
    <property type="nucleotide sequence ID" value="NZ_JBDIMF010000001.1"/>
</dbReference>
<evidence type="ECO:0000313" key="3">
    <source>
        <dbReference type="Proteomes" id="UP001404104"/>
    </source>
</evidence>
<evidence type="ECO:0008006" key="4">
    <source>
        <dbReference type="Google" id="ProtNLM"/>
    </source>
</evidence>
<protein>
    <recommendedName>
        <fullName evidence="4">DUF3617 family protein</fullName>
    </recommendedName>
</protein>
<reference evidence="2 3" key="1">
    <citation type="submission" date="2024-05" db="EMBL/GenBank/DDBJ databases">
        <authorList>
            <person name="Liu Q."/>
            <person name="Xin Y.-H."/>
        </authorList>
    </citation>
    <scope>NUCLEOTIDE SEQUENCE [LARGE SCALE GENOMIC DNA]</scope>
    <source>
        <strain evidence="2 3">CGMCC 1.15349</strain>
    </source>
</reference>